<accession>A0A9W4SYP1</accession>
<comment type="subcellular location">
    <subcellularLocation>
        <location evidence="1">Host cell</location>
    </subcellularLocation>
    <subcellularLocation>
        <location evidence="2">Secreted</location>
    </subcellularLocation>
</comment>
<dbReference type="EMBL" id="CAMKVN010005193">
    <property type="protein sequence ID" value="CAI2188419.1"/>
    <property type="molecule type" value="Genomic_DNA"/>
</dbReference>
<organism evidence="5 6">
    <name type="scientific">Funneliformis geosporum</name>
    <dbReference type="NCBI Taxonomy" id="1117311"/>
    <lineage>
        <taxon>Eukaryota</taxon>
        <taxon>Fungi</taxon>
        <taxon>Fungi incertae sedis</taxon>
        <taxon>Mucoromycota</taxon>
        <taxon>Glomeromycotina</taxon>
        <taxon>Glomeromycetes</taxon>
        <taxon>Glomerales</taxon>
        <taxon>Glomeraceae</taxon>
        <taxon>Funneliformis</taxon>
    </lineage>
</organism>
<sequence>MLITLNCLVVSEDPYENAFNVDIDFSKTIDHLRKIIKERINVPNNVKAKDLKLWMVDIPFDEKNDKMDILSTKSKPNIKVDLNARRIKRSLLYCNLRTQNGKFSMDYNSEYGYIIWIKSTYFTFLDGTEEEHIVINCVLGERKKQNTMHLFVDEDLVSIVWTNSFKDDLTIDVDTCDSQQPFSSWTFAKIKDIFSLKTDSYDELPQFDGGIVITPEDIRNDVISDILRKHKVSLPITSTNEATHCEFISTIIYSIVSIYGGTVKVYPQYEISGRHRKGPVDWAIKVGDTIITITEAKREDINQGIAQNTYNEAIYEEVIYEIVSMGVDWVIIKVVSSGNGSNNSHNGNNGKGNVEVFLSSLSPSVLPINLSTLTREDLVELIKNLFLQIKWILNQQISSKDL</sequence>
<keyword evidence="6" id="KW-1185">Reference proteome</keyword>
<evidence type="ECO:0000256" key="1">
    <source>
        <dbReference type="ARBA" id="ARBA00004340"/>
    </source>
</evidence>
<dbReference type="GO" id="GO:0005576">
    <property type="term" value="C:extracellular region"/>
    <property type="evidence" value="ECO:0007669"/>
    <property type="project" value="UniProtKB-SubCell"/>
</dbReference>
<gene>
    <name evidence="5" type="ORF">FWILDA_LOCUS13570</name>
</gene>
<dbReference type="OrthoDB" id="2673191at2759"/>
<evidence type="ECO:0000313" key="6">
    <source>
        <dbReference type="Proteomes" id="UP001153678"/>
    </source>
</evidence>
<name>A0A9W4SYP1_9GLOM</name>
<evidence type="ECO:0000256" key="2">
    <source>
        <dbReference type="ARBA" id="ARBA00004613"/>
    </source>
</evidence>
<dbReference type="GO" id="GO:0043657">
    <property type="term" value="C:host cell"/>
    <property type="evidence" value="ECO:0007669"/>
    <property type="project" value="UniProtKB-SubCell"/>
</dbReference>
<evidence type="ECO:0000313" key="5">
    <source>
        <dbReference type="EMBL" id="CAI2188419.1"/>
    </source>
</evidence>
<comment type="caution">
    <text evidence="5">The sequence shown here is derived from an EMBL/GenBank/DDBJ whole genome shotgun (WGS) entry which is preliminary data.</text>
</comment>
<dbReference type="Pfam" id="PF20147">
    <property type="entry name" value="Crinkler"/>
    <property type="match status" value="1"/>
</dbReference>
<evidence type="ECO:0000256" key="3">
    <source>
        <dbReference type="ARBA" id="ARBA00022525"/>
    </source>
</evidence>
<proteinExistence type="predicted"/>
<reference evidence="5" key="1">
    <citation type="submission" date="2022-08" db="EMBL/GenBank/DDBJ databases">
        <authorList>
            <person name="Kallberg Y."/>
            <person name="Tangrot J."/>
            <person name="Rosling A."/>
        </authorList>
    </citation>
    <scope>NUCLEOTIDE SEQUENCE</scope>
    <source>
        <strain evidence="5">Wild A</strain>
    </source>
</reference>
<feature type="domain" description="Crinkler effector protein N-terminal" evidence="4">
    <location>
        <begin position="3"/>
        <end position="71"/>
    </location>
</feature>
<evidence type="ECO:0000259" key="4">
    <source>
        <dbReference type="Pfam" id="PF20147"/>
    </source>
</evidence>
<dbReference type="Proteomes" id="UP001153678">
    <property type="component" value="Unassembled WGS sequence"/>
</dbReference>
<keyword evidence="3" id="KW-0964">Secreted</keyword>
<protein>
    <submittedName>
        <fullName evidence="5">15376_t:CDS:1</fullName>
    </submittedName>
</protein>
<dbReference type="AlphaFoldDB" id="A0A9W4SYP1"/>
<dbReference type="InterPro" id="IPR045379">
    <property type="entry name" value="Crinkler_N"/>
</dbReference>